<dbReference type="RefSeq" id="WP_185271074.1">
    <property type="nucleotide sequence ID" value="NZ_CP055156.1"/>
</dbReference>
<dbReference type="GO" id="GO:0042597">
    <property type="term" value="C:periplasmic space"/>
    <property type="evidence" value="ECO:0007669"/>
    <property type="project" value="UniProtKB-SubCell"/>
</dbReference>
<evidence type="ECO:0000259" key="4">
    <source>
        <dbReference type="Pfam" id="PF22384"/>
    </source>
</evidence>
<evidence type="ECO:0000256" key="3">
    <source>
        <dbReference type="ARBA" id="ARBA00022729"/>
    </source>
</evidence>
<comment type="similarity">
    <text evidence="2">Belongs to the bacterial solute-binding protein SsuA/TauA family.</text>
</comment>
<dbReference type="Pfam" id="PF22384">
    <property type="entry name" value="PBP2_Ca3427_like"/>
    <property type="match status" value="1"/>
</dbReference>
<comment type="subcellular location">
    <subcellularLocation>
        <location evidence="1">Periplasm</location>
    </subcellularLocation>
</comment>
<dbReference type="InterPro" id="IPR054364">
    <property type="entry name" value="Ca3427-like_PBP2"/>
</dbReference>
<dbReference type="Proteomes" id="UP000515237">
    <property type="component" value="Chromosome"/>
</dbReference>
<sequence>MQETTQLRIGGVPEHFNIPWHQSIEQGLFQAENINLTWTDYPGGTGAMAKDLRNGTLDIAVLLTEGIVADIANGNPSKIVQVYVESPLIWGIHVPANSSFQSPDDLQGKRYAVSRMGSGSHLMAFVDATQRGWNPQAQELVLVGNLDGARAAFKNQEADAFMWEKFMTKPLVDSGEFRRVGETLTPWPCFVIAVREEVLQNNLPAVQKVLTVINRTCQKFMTNPQSVDLVVEKFHLQPEDAVAWFKSTRWSTGEPISEEMLQTVISTLQDLKVITTNVEPADVYQTVS</sequence>
<accession>A0A7G7GBQ1</accession>
<evidence type="ECO:0000313" key="6">
    <source>
        <dbReference type="Proteomes" id="UP000515237"/>
    </source>
</evidence>
<dbReference type="KEGG" id="aswu:HUW51_18305"/>
<protein>
    <submittedName>
        <fullName evidence="5">ABC transporter substrate-binding protein</fullName>
    </submittedName>
</protein>
<dbReference type="SUPFAM" id="SSF53850">
    <property type="entry name" value="Periplasmic binding protein-like II"/>
    <property type="match status" value="1"/>
</dbReference>
<evidence type="ECO:0000256" key="2">
    <source>
        <dbReference type="ARBA" id="ARBA00010742"/>
    </source>
</evidence>
<keyword evidence="3" id="KW-0732">Signal</keyword>
<name>A0A7G7GBQ1_9BACT</name>
<reference evidence="5 6" key="1">
    <citation type="journal article" date="2018" name="Int. J. Syst. Evol. Microbiol.">
        <title>Adhaeribacter swui sp. nov., isolated from wet mud.</title>
        <authorList>
            <person name="Kim D.U."/>
            <person name="Kim K.W."/>
            <person name="Kang M.S."/>
            <person name="Kim J.Y."/>
            <person name="Jang J.H."/>
            <person name="Kim M.K."/>
        </authorList>
    </citation>
    <scope>NUCLEOTIDE SEQUENCE [LARGE SCALE GENOMIC DNA]</scope>
    <source>
        <strain evidence="5 6">KCTC 52873</strain>
    </source>
</reference>
<gene>
    <name evidence="5" type="ORF">HUW51_18305</name>
</gene>
<feature type="domain" description="Ca3427-like PBP 2" evidence="4">
    <location>
        <begin position="101"/>
        <end position="182"/>
    </location>
</feature>
<evidence type="ECO:0000256" key="1">
    <source>
        <dbReference type="ARBA" id="ARBA00004418"/>
    </source>
</evidence>
<dbReference type="Gene3D" id="3.40.190.10">
    <property type="entry name" value="Periplasmic binding protein-like II"/>
    <property type="match status" value="2"/>
</dbReference>
<dbReference type="CDD" id="cd13637">
    <property type="entry name" value="PBP2_Ca3427_like"/>
    <property type="match status" value="1"/>
</dbReference>
<evidence type="ECO:0000313" key="5">
    <source>
        <dbReference type="EMBL" id="QNF34585.1"/>
    </source>
</evidence>
<dbReference type="EMBL" id="CP055156">
    <property type="protein sequence ID" value="QNF34585.1"/>
    <property type="molecule type" value="Genomic_DNA"/>
</dbReference>
<dbReference type="PANTHER" id="PTHR30024:SF47">
    <property type="entry name" value="TAURINE-BINDING PERIPLASMIC PROTEIN"/>
    <property type="match status" value="1"/>
</dbReference>
<proteinExistence type="inferred from homology"/>
<dbReference type="AlphaFoldDB" id="A0A7G7GBQ1"/>
<organism evidence="5 6">
    <name type="scientific">Adhaeribacter swui</name>
    <dbReference type="NCBI Taxonomy" id="2086471"/>
    <lineage>
        <taxon>Bacteria</taxon>
        <taxon>Pseudomonadati</taxon>
        <taxon>Bacteroidota</taxon>
        <taxon>Cytophagia</taxon>
        <taxon>Cytophagales</taxon>
        <taxon>Hymenobacteraceae</taxon>
        <taxon>Adhaeribacter</taxon>
    </lineage>
</organism>
<dbReference type="PANTHER" id="PTHR30024">
    <property type="entry name" value="ALIPHATIC SULFONATES-BINDING PROTEIN-RELATED"/>
    <property type="match status" value="1"/>
</dbReference>
<keyword evidence="6" id="KW-1185">Reference proteome</keyword>